<gene>
    <name evidence="1" type="ORF">CFX0092_A2637</name>
</gene>
<dbReference type="EMBL" id="LN890655">
    <property type="protein sequence ID" value="CUS04515.2"/>
    <property type="molecule type" value="Genomic_DNA"/>
</dbReference>
<reference evidence="1" key="1">
    <citation type="submission" date="2016-01" db="EMBL/GenBank/DDBJ databases">
        <authorList>
            <person name="Mcilroy J.S."/>
            <person name="Karst M S."/>
            <person name="Albertsen M."/>
        </authorList>
    </citation>
    <scope>NUCLEOTIDE SEQUENCE</scope>
    <source>
        <strain evidence="1">Cfx-K</strain>
    </source>
</reference>
<accession>A0A160T6A9</accession>
<sequence length="68" mass="7799">MSLQPLLCVPRVQFTDYNRNRYNAVETEDDHRQQITDREDLFAKATSIVQQRSVVSGLPSVVATTFLE</sequence>
<dbReference type="AlphaFoldDB" id="A0A160T6A9"/>
<dbReference type="KEGG" id="pbf:CFX0092_A2637"/>
<protein>
    <submittedName>
        <fullName evidence="1">Uncharacterized protein</fullName>
    </submittedName>
</protein>
<evidence type="ECO:0000313" key="2">
    <source>
        <dbReference type="Proteomes" id="UP000215027"/>
    </source>
</evidence>
<proteinExistence type="predicted"/>
<evidence type="ECO:0000313" key="1">
    <source>
        <dbReference type="EMBL" id="CUS04515.2"/>
    </source>
</evidence>
<name>A0A160T6A9_9CHLR</name>
<keyword evidence="2" id="KW-1185">Reference proteome</keyword>
<dbReference type="Proteomes" id="UP000215027">
    <property type="component" value="Chromosome I"/>
</dbReference>
<organism evidence="1 2">
    <name type="scientific">Candidatus Promineifilum breve</name>
    <dbReference type="NCBI Taxonomy" id="1806508"/>
    <lineage>
        <taxon>Bacteria</taxon>
        <taxon>Bacillati</taxon>
        <taxon>Chloroflexota</taxon>
        <taxon>Ardenticatenia</taxon>
        <taxon>Candidatus Promineifilales</taxon>
        <taxon>Candidatus Promineifilaceae</taxon>
        <taxon>Candidatus Promineifilum</taxon>
    </lineage>
</organism>